<evidence type="ECO:0000256" key="3">
    <source>
        <dbReference type="ARBA" id="ARBA00022842"/>
    </source>
</evidence>
<feature type="domain" description="Hflx-type G" evidence="8">
    <location>
        <begin position="378"/>
        <end position="542"/>
    </location>
</feature>
<dbReference type="InterPro" id="IPR032305">
    <property type="entry name" value="GTP-bd_M"/>
</dbReference>
<evidence type="ECO:0000256" key="1">
    <source>
        <dbReference type="ARBA" id="ARBA00022723"/>
    </source>
</evidence>
<evidence type="ECO:0000313" key="9">
    <source>
        <dbReference type="EMBL" id="MCY1075034.1"/>
    </source>
</evidence>
<keyword evidence="10" id="KW-1185">Reference proteome</keyword>
<comment type="caution">
    <text evidence="9">The sequence shown here is derived from an EMBL/GenBank/DDBJ whole genome shotgun (WGS) entry which is preliminary data.</text>
</comment>
<dbReference type="InterPro" id="IPR016496">
    <property type="entry name" value="GTPase_HflX"/>
</dbReference>
<dbReference type="Gene3D" id="6.10.250.2860">
    <property type="match status" value="1"/>
</dbReference>
<comment type="subunit">
    <text evidence="5">Monomer. Associates with the 50S ribosomal subunit.</text>
</comment>
<dbReference type="PANTHER" id="PTHR10229">
    <property type="entry name" value="GTP-BINDING PROTEIN HFLX"/>
    <property type="match status" value="1"/>
</dbReference>
<dbReference type="InterPro" id="IPR025121">
    <property type="entry name" value="GTPase_HflX_N"/>
</dbReference>
<evidence type="ECO:0000256" key="5">
    <source>
        <dbReference type="HAMAP-Rule" id="MF_00900"/>
    </source>
</evidence>
<evidence type="ECO:0000256" key="2">
    <source>
        <dbReference type="ARBA" id="ARBA00022741"/>
    </source>
</evidence>
<dbReference type="InterPro" id="IPR042108">
    <property type="entry name" value="GTPase_HflX_N_sf"/>
</dbReference>
<organism evidence="9 10">
    <name type="scientific">Archangium lansingense</name>
    <dbReference type="NCBI Taxonomy" id="2995310"/>
    <lineage>
        <taxon>Bacteria</taxon>
        <taxon>Pseudomonadati</taxon>
        <taxon>Myxococcota</taxon>
        <taxon>Myxococcia</taxon>
        <taxon>Myxococcales</taxon>
        <taxon>Cystobacterineae</taxon>
        <taxon>Archangiaceae</taxon>
        <taxon>Archangium</taxon>
    </lineage>
</organism>
<gene>
    <name evidence="5 9" type="primary">hflX</name>
    <name evidence="9" type="ORF">OV287_11070</name>
</gene>
<dbReference type="Gene3D" id="3.40.50.300">
    <property type="entry name" value="P-loop containing nucleotide triphosphate hydrolases"/>
    <property type="match status" value="1"/>
</dbReference>
<evidence type="ECO:0000256" key="6">
    <source>
        <dbReference type="SAM" id="Coils"/>
    </source>
</evidence>
<dbReference type="PANTHER" id="PTHR10229:SF0">
    <property type="entry name" value="GTP-BINDING PROTEIN 6-RELATED"/>
    <property type="match status" value="1"/>
</dbReference>
<keyword evidence="4 5" id="KW-0342">GTP-binding</keyword>
<keyword evidence="1" id="KW-0479">Metal-binding</keyword>
<dbReference type="Proteomes" id="UP001207654">
    <property type="component" value="Unassembled WGS sequence"/>
</dbReference>
<keyword evidence="6" id="KW-0175">Coiled coil</keyword>
<sequence>MKEIYGNTLGLKASEQSRLRNTYRRRVSPHEIVSPELARHLTELSRETHRQIGVLLNRKGEIEYVVVGNAHKLELPDIGRARAGQVRLRGLRLVHTHLKSEPLTKDDLTDLALLRLDMVAAVGVGDSGLPGVLHYAHLVPENGTGDFWRVNTLPDVHDGQPDVLDTLEALEEELNRKAAARTISGRDKAILVAVCLDGNRAHAEASLAELKELARTAGVEVIDSVLQMRREADPRYLIGRGKLEDLNLRSMQAMADVLIFDKDLTPSQGRHISEATSLKVIDRTQLILDIFAQRAQSAEGKLQVELAQLKYRLPRLVQSDTSLSRLAGGIGGRGPGETKLEIDRRRARDRINHLEKRIDALSREREVRRAQRNRRELPVISIVGYTNAGKSTLLNAITGSEVLVENKLFATLDPTSRRLRFPQEREVIITDTVGFIRDLPKDLVAAFRATLEELYDADLLLHVVDANDPSRDDQVEAVENILDSLDLMQKPRLMVWNKADQLTQEEVGSLLRTRGGVAISAVKREGLAALLSKADTTLFAEGASQNLGVVTQDASHTFGTLGLVEGSTGPDSKPLEEPLEDEEVPEQNLGAA</sequence>
<reference evidence="9 10" key="1">
    <citation type="submission" date="2022-11" db="EMBL/GenBank/DDBJ databases">
        <title>Minimal conservation of predation-associated metabolite biosynthetic gene clusters underscores biosynthetic potential of Myxococcota including descriptions for ten novel species: Archangium lansinium sp. nov., Myxococcus landrumus sp. nov., Nannocystis bai.</title>
        <authorList>
            <person name="Ahearne A."/>
            <person name="Stevens C."/>
            <person name="Phillips K."/>
        </authorList>
    </citation>
    <scope>NUCLEOTIDE SEQUENCE [LARGE SCALE GENOMIC DNA]</scope>
    <source>
        <strain evidence="9 10">MIWBW</strain>
    </source>
</reference>
<protein>
    <recommendedName>
        <fullName evidence="5">GTPase HflX</fullName>
    </recommendedName>
    <alternativeName>
        <fullName evidence="5">GTP-binding protein HflX</fullName>
    </alternativeName>
</protein>
<dbReference type="SUPFAM" id="SSF52540">
    <property type="entry name" value="P-loop containing nucleoside triphosphate hydrolases"/>
    <property type="match status" value="1"/>
</dbReference>
<dbReference type="Pfam" id="PF13167">
    <property type="entry name" value="GTP-bdg_N"/>
    <property type="match status" value="1"/>
</dbReference>
<accession>A0ABT4A160</accession>
<evidence type="ECO:0000313" key="10">
    <source>
        <dbReference type="Proteomes" id="UP001207654"/>
    </source>
</evidence>
<keyword evidence="5" id="KW-0963">Cytoplasm</keyword>
<evidence type="ECO:0000256" key="4">
    <source>
        <dbReference type="ARBA" id="ARBA00023134"/>
    </source>
</evidence>
<dbReference type="NCBIfam" id="TIGR00231">
    <property type="entry name" value="small_GTP"/>
    <property type="match status" value="1"/>
</dbReference>
<dbReference type="Pfam" id="PF01926">
    <property type="entry name" value="MMR_HSR1"/>
    <property type="match status" value="1"/>
</dbReference>
<proteinExistence type="inferred from homology"/>
<dbReference type="InterPro" id="IPR030394">
    <property type="entry name" value="G_HFLX_dom"/>
</dbReference>
<evidence type="ECO:0000259" key="8">
    <source>
        <dbReference type="PROSITE" id="PS51705"/>
    </source>
</evidence>
<dbReference type="EMBL" id="JAPNKA010000001">
    <property type="protein sequence ID" value="MCY1075034.1"/>
    <property type="molecule type" value="Genomic_DNA"/>
</dbReference>
<comment type="function">
    <text evidence="5">GTPase that associates with the 50S ribosomal subunit and may have a role during protein synthesis or ribosome biogenesis.</text>
</comment>
<dbReference type="RefSeq" id="WP_267533985.1">
    <property type="nucleotide sequence ID" value="NZ_JAPNKA010000001.1"/>
</dbReference>
<feature type="region of interest" description="Disordered" evidence="7">
    <location>
        <begin position="564"/>
        <end position="592"/>
    </location>
</feature>
<dbReference type="PRINTS" id="PR00326">
    <property type="entry name" value="GTP1OBG"/>
</dbReference>
<comment type="similarity">
    <text evidence="5">Belongs to the TRAFAC class OBG-HflX-like GTPase superfamily. HflX GTPase family.</text>
</comment>
<keyword evidence="3" id="KW-0460">Magnesium</keyword>
<feature type="coiled-coil region" evidence="6">
    <location>
        <begin position="337"/>
        <end position="371"/>
    </location>
</feature>
<dbReference type="PROSITE" id="PS51705">
    <property type="entry name" value="G_HFLX"/>
    <property type="match status" value="1"/>
</dbReference>
<evidence type="ECO:0000256" key="7">
    <source>
        <dbReference type="SAM" id="MobiDB-lite"/>
    </source>
</evidence>
<dbReference type="Pfam" id="PF16360">
    <property type="entry name" value="GTP-bdg_M"/>
    <property type="match status" value="1"/>
</dbReference>
<comment type="subcellular location">
    <subcellularLocation>
        <location evidence="5">Cytoplasm</location>
    </subcellularLocation>
    <text evidence="5">May associate with membranes.</text>
</comment>
<name>A0ABT4A160_9BACT</name>
<dbReference type="InterPro" id="IPR006073">
    <property type="entry name" value="GTP-bd"/>
</dbReference>
<dbReference type="HAMAP" id="MF_00900">
    <property type="entry name" value="GTPase_HflX"/>
    <property type="match status" value="1"/>
</dbReference>
<dbReference type="Gene3D" id="3.40.50.11060">
    <property type="entry name" value="GTPase HflX, N-terminal domain"/>
    <property type="match status" value="1"/>
</dbReference>
<keyword evidence="2 5" id="KW-0547">Nucleotide-binding</keyword>
<dbReference type="NCBIfam" id="TIGR03156">
    <property type="entry name" value="GTP_HflX"/>
    <property type="match status" value="1"/>
</dbReference>
<dbReference type="CDD" id="cd01878">
    <property type="entry name" value="HflX"/>
    <property type="match status" value="1"/>
</dbReference>
<dbReference type="InterPro" id="IPR005225">
    <property type="entry name" value="Small_GTP-bd"/>
</dbReference>
<dbReference type="InterPro" id="IPR027417">
    <property type="entry name" value="P-loop_NTPase"/>
</dbReference>